<evidence type="ECO:0000313" key="17">
    <source>
        <dbReference type="Proteomes" id="UP000322791"/>
    </source>
</evidence>
<dbReference type="SUPFAM" id="SSF52025">
    <property type="entry name" value="PA domain"/>
    <property type="match status" value="1"/>
</dbReference>
<dbReference type="GO" id="GO:0005615">
    <property type="term" value="C:extracellular space"/>
    <property type="evidence" value="ECO:0007669"/>
    <property type="project" value="InterPro"/>
</dbReference>
<sequence length="888" mass="94886">MRGFRLKYSLYIYLLTCPKLSFVPVKTLLTSFFAALLLGLSAPSPAQAQDPGTRAQHYLAQHQQQLGLRPADVQNPLITDAYTDDLTGISHVYLRQQHQGLPVFGTEMGLHFDRQGALLTQTGRFVADLARKAPEAAAALSGTEATLAAARKLKLTPASLRPTSTAQSRTNKLTLTDDALSTEEIPVELAYLAAEDGRVQLVWQVVLHPPRTPQQWRLLVDAGTGRIVEQHDRNIHEQLAPPVPTAAQQLAPPAAGISGRPSANEPTYTVFAIPTEGPSFGARTEVRNPADAQASPYGWHDTNGAAGPEFTTTRGNNTLAFVFDEAKSPVYVDGGTSLAFNPAYDSNKSLLDNQKAAVVNLFYMNNIMHDVFYNYGFTEASGNYQTKNYTGKGRGSDAVRAVAQDPDGVYNAYFVPSVDGSAGRMHMFTWPAPNTTTLKVTAPASIADTYPAAEGSIGPALPEVTPLKGQLVLVNDGSATPTRACSGTLTNASAIKGNIALLDRGDCTFVEKIQAAQNAGAIAVVVINNVEDELLTMGGDDQLAIPSLMITLAAGEQIKARLKAGETVSVELLSPPSPYADRDGAFDNVIIAHEYTHGISTRLTGGPSTADCLDNVEGMGEGWSDFVALWLTTKPGDKATTPRSVGSYVMGQPTDGEGIRQKPYSTDMAVNNYTYDIIGKAYTETHDVGEVWATVLWDLNWAMIERYGYNADLYRGTGGNNKAMLLVMEGMKLQPCSPGFLDGRNAILAADKALFNSANQDLIWRVFARRGMGSNAIQGSGKSLSDNKAGFALPAALSAQATLSATAVEVYPNPANNQLMLRTFGLGAAPVQVEVLTVLGTSVRTVSLSAGQAQSGAFLDVRDLADGLYLVRVTTPQGTLTKKVVVRH</sequence>
<evidence type="ECO:0000256" key="6">
    <source>
        <dbReference type="ARBA" id="ARBA00022723"/>
    </source>
</evidence>
<feature type="domain" description="Secretion system C-terminal sorting" evidence="15">
    <location>
        <begin position="810"/>
        <end position="886"/>
    </location>
</feature>
<keyword evidence="9" id="KW-0862">Zinc</keyword>
<dbReference type="InterPro" id="IPR046450">
    <property type="entry name" value="PA_dom_sf"/>
</dbReference>
<keyword evidence="5" id="KW-0645">Protease</keyword>
<evidence type="ECO:0000313" key="16">
    <source>
        <dbReference type="EMBL" id="TYZ12567.1"/>
    </source>
</evidence>
<dbReference type="InterPro" id="IPR026444">
    <property type="entry name" value="Secre_tail"/>
</dbReference>
<reference evidence="16 17" key="1">
    <citation type="submission" date="2019-08" db="EMBL/GenBank/DDBJ databases">
        <authorList>
            <person name="Seo M.-J."/>
        </authorList>
    </citation>
    <scope>NUCLEOTIDE SEQUENCE [LARGE SCALE GENOMIC DNA]</scope>
    <source>
        <strain evidence="16 17">KIGAM108</strain>
    </source>
</reference>
<dbReference type="Pfam" id="PF18962">
    <property type="entry name" value="Por_Secre_tail"/>
    <property type="match status" value="1"/>
</dbReference>
<comment type="similarity">
    <text evidence="3">Belongs to the peptidase M36 family.</text>
</comment>
<dbReference type="GO" id="GO:0008270">
    <property type="term" value="F:zinc ion binding"/>
    <property type="evidence" value="ECO:0007669"/>
    <property type="project" value="InterPro"/>
</dbReference>
<evidence type="ECO:0000256" key="9">
    <source>
        <dbReference type="ARBA" id="ARBA00022833"/>
    </source>
</evidence>
<dbReference type="InterPro" id="IPR027268">
    <property type="entry name" value="Peptidase_M4/M1_CTD_sf"/>
</dbReference>
<keyword evidence="8" id="KW-0378">Hydrolase</keyword>
<dbReference type="PANTHER" id="PTHR33478">
    <property type="entry name" value="EXTRACELLULAR METALLOPROTEINASE MEP"/>
    <property type="match status" value="1"/>
</dbReference>
<organism evidence="16 17">
    <name type="scientific">Hymenobacter lutimineralis</name>
    <dbReference type="NCBI Taxonomy" id="2606448"/>
    <lineage>
        <taxon>Bacteria</taxon>
        <taxon>Pseudomonadati</taxon>
        <taxon>Bacteroidota</taxon>
        <taxon>Cytophagia</taxon>
        <taxon>Cytophagales</taxon>
        <taxon>Hymenobacteraceae</taxon>
        <taxon>Hymenobacter</taxon>
    </lineage>
</organism>
<dbReference type="NCBIfam" id="TIGR04183">
    <property type="entry name" value="Por_Secre_tail"/>
    <property type="match status" value="1"/>
</dbReference>
<dbReference type="Pfam" id="PF02225">
    <property type="entry name" value="PA"/>
    <property type="match status" value="1"/>
</dbReference>
<dbReference type="GO" id="GO:0004222">
    <property type="term" value="F:metalloendopeptidase activity"/>
    <property type="evidence" value="ECO:0007669"/>
    <property type="project" value="InterPro"/>
</dbReference>
<evidence type="ECO:0000256" key="11">
    <source>
        <dbReference type="ARBA" id="ARBA00023145"/>
    </source>
</evidence>
<dbReference type="AlphaFoldDB" id="A0A5D6VB87"/>
<dbReference type="Gene3D" id="1.10.390.10">
    <property type="entry name" value="Neutral Protease Domain 2"/>
    <property type="match status" value="1"/>
</dbReference>
<feature type="signal peptide" evidence="12">
    <location>
        <begin position="1"/>
        <end position="48"/>
    </location>
</feature>
<dbReference type="InterPro" id="IPR003137">
    <property type="entry name" value="PA_domain"/>
</dbReference>
<keyword evidence="7 12" id="KW-0732">Signal</keyword>
<gene>
    <name evidence="16" type="ORF">FY528_04525</name>
</gene>
<feature type="chain" id="PRO_5022862201" evidence="12">
    <location>
        <begin position="49"/>
        <end position="888"/>
    </location>
</feature>
<dbReference type="Proteomes" id="UP000322791">
    <property type="component" value="Unassembled WGS sequence"/>
</dbReference>
<dbReference type="EMBL" id="VTHL01000003">
    <property type="protein sequence ID" value="TYZ12567.1"/>
    <property type="molecule type" value="Genomic_DNA"/>
</dbReference>
<dbReference type="Pfam" id="PF02128">
    <property type="entry name" value="Peptidase_M36"/>
    <property type="match status" value="1"/>
</dbReference>
<feature type="domain" description="FTP" evidence="14">
    <location>
        <begin position="78"/>
        <end position="124"/>
    </location>
</feature>
<comment type="cofactor">
    <cofactor evidence="1">
        <name>Zn(2+)</name>
        <dbReference type="ChEBI" id="CHEBI:29105"/>
    </cofactor>
</comment>
<dbReference type="Pfam" id="PF07504">
    <property type="entry name" value="FTP"/>
    <property type="match status" value="1"/>
</dbReference>
<dbReference type="Gene3D" id="3.50.30.30">
    <property type="match status" value="1"/>
</dbReference>
<evidence type="ECO:0000256" key="7">
    <source>
        <dbReference type="ARBA" id="ARBA00022729"/>
    </source>
</evidence>
<keyword evidence="6" id="KW-0479">Metal-binding</keyword>
<evidence type="ECO:0000256" key="12">
    <source>
        <dbReference type="SAM" id="SignalP"/>
    </source>
</evidence>
<dbReference type="PANTHER" id="PTHR33478:SF1">
    <property type="entry name" value="EXTRACELLULAR METALLOPROTEINASE MEP"/>
    <property type="match status" value="1"/>
</dbReference>
<comment type="caution">
    <text evidence="16">The sequence shown here is derived from an EMBL/GenBank/DDBJ whole genome shotgun (WGS) entry which is preliminary data.</text>
</comment>
<dbReference type="CDD" id="cd04818">
    <property type="entry name" value="PA_subtilisin_1"/>
    <property type="match status" value="1"/>
</dbReference>
<evidence type="ECO:0000256" key="4">
    <source>
        <dbReference type="ARBA" id="ARBA00022525"/>
    </source>
</evidence>
<proteinExistence type="inferred from homology"/>
<protein>
    <submittedName>
        <fullName evidence="16">T9SS type A sorting domain-containing protein</fullName>
    </submittedName>
</protein>
<evidence type="ECO:0000256" key="5">
    <source>
        <dbReference type="ARBA" id="ARBA00022670"/>
    </source>
</evidence>
<keyword evidence="17" id="KW-1185">Reference proteome</keyword>
<accession>A0A5D6VB87</accession>
<keyword evidence="10" id="KW-0482">Metalloprotease</keyword>
<dbReference type="GO" id="GO:0006508">
    <property type="term" value="P:proteolysis"/>
    <property type="evidence" value="ECO:0007669"/>
    <property type="project" value="UniProtKB-KW"/>
</dbReference>
<keyword evidence="4" id="KW-0964">Secreted</keyword>
<dbReference type="CDD" id="cd09596">
    <property type="entry name" value="M36"/>
    <property type="match status" value="1"/>
</dbReference>
<evidence type="ECO:0000256" key="8">
    <source>
        <dbReference type="ARBA" id="ARBA00022801"/>
    </source>
</evidence>
<comment type="subcellular location">
    <subcellularLocation>
        <location evidence="2">Secreted</location>
    </subcellularLocation>
</comment>
<evidence type="ECO:0000259" key="14">
    <source>
        <dbReference type="Pfam" id="PF07504"/>
    </source>
</evidence>
<evidence type="ECO:0000256" key="1">
    <source>
        <dbReference type="ARBA" id="ARBA00001947"/>
    </source>
</evidence>
<evidence type="ECO:0000256" key="2">
    <source>
        <dbReference type="ARBA" id="ARBA00004613"/>
    </source>
</evidence>
<dbReference type="Gene3D" id="3.10.170.10">
    <property type="match status" value="1"/>
</dbReference>
<evidence type="ECO:0000259" key="13">
    <source>
        <dbReference type="Pfam" id="PF02225"/>
    </source>
</evidence>
<dbReference type="InterPro" id="IPR001842">
    <property type="entry name" value="Peptidase_M36"/>
</dbReference>
<name>A0A5D6VB87_9BACT</name>
<dbReference type="SUPFAM" id="SSF55486">
    <property type="entry name" value="Metalloproteases ('zincins'), catalytic domain"/>
    <property type="match status" value="1"/>
</dbReference>
<keyword evidence="11" id="KW-0865">Zymogen</keyword>
<evidence type="ECO:0000256" key="10">
    <source>
        <dbReference type="ARBA" id="ARBA00023049"/>
    </source>
</evidence>
<evidence type="ECO:0000256" key="3">
    <source>
        <dbReference type="ARBA" id="ARBA00006006"/>
    </source>
</evidence>
<feature type="domain" description="PA" evidence="13">
    <location>
        <begin position="468"/>
        <end position="558"/>
    </location>
</feature>
<dbReference type="InterPro" id="IPR011096">
    <property type="entry name" value="FTP_domain"/>
</dbReference>
<dbReference type="Gene3D" id="3.10.450.490">
    <property type="match status" value="1"/>
</dbReference>
<evidence type="ECO:0000259" key="15">
    <source>
        <dbReference type="Pfam" id="PF18962"/>
    </source>
</evidence>
<dbReference type="InterPro" id="IPR050371">
    <property type="entry name" value="Fungal_virulence_M36"/>
</dbReference>